<gene>
    <name evidence="1" type="ORF">HCG48_19905</name>
</gene>
<sequence>MYYTFIASQSLQLAVPEQPVPIQHYLSEPQRIVRAIADPKRIQSLETDAYRLTMRPLKFFSLKIEPTVDLKIWSDREGTIHLKSVGCELRGIETINEHFKLNLYGTMQPRQLVDRSYLRGGAELSLKIFLPPPFSLMPKAIVQSTGNRLLGNVLLKMKQGLMEQLLLDYGGWARETAKPSIAA</sequence>
<evidence type="ECO:0000313" key="2">
    <source>
        <dbReference type="Proteomes" id="UP000500857"/>
    </source>
</evidence>
<dbReference type="EMBL" id="CP051167">
    <property type="protein sequence ID" value="QIZ72576.1"/>
    <property type="molecule type" value="Genomic_DNA"/>
</dbReference>
<dbReference type="PANTHER" id="PTHR34133:SF8">
    <property type="entry name" value="OS07G0633000 PROTEIN"/>
    <property type="match status" value="1"/>
</dbReference>
<accession>A0A6H1U2A3</accession>
<organism evidence="1 2">
    <name type="scientific">Oxynema aestuarii AP17</name>
    <dbReference type="NCBI Taxonomy" id="2064643"/>
    <lineage>
        <taxon>Bacteria</taxon>
        <taxon>Bacillati</taxon>
        <taxon>Cyanobacteriota</taxon>
        <taxon>Cyanophyceae</taxon>
        <taxon>Oscillatoriophycideae</taxon>
        <taxon>Oscillatoriales</taxon>
        <taxon>Oscillatoriaceae</taxon>
        <taxon>Oxynema</taxon>
        <taxon>Oxynema aestuarii</taxon>
    </lineage>
</organism>
<dbReference type="Pfam" id="PF09366">
    <property type="entry name" value="DUF1997"/>
    <property type="match status" value="1"/>
</dbReference>
<name>A0A6H1U2A3_9CYAN</name>
<dbReference type="KEGG" id="oxy:HCG48_19905"/>
<keyword evidence="2" id="KW-1185">Reference proteome</keyword>
<dbReference type="AlphaFoldDB" id="A0A6H1U2A3"/>
<protein>
    <submittedName>
        <fullName evidence="1">DUF1997 domain-containing protein</fullName>
    </submittedName>
</protein>
<dbReference type="InterPro" id="IPR018971">
    <property type="entry name" value="DUF1997"/>
</dbReference>
<reference evidence="1 2" key="1">
    <citation type="submission" date="2020-04" db="EMBL/GenBank/DDBJ databases">
        <authorList>
            <person name="Basu S."/>
            <person name="Maruthanayagam V."/>
            <person name="Chakraborty S."/>
            <person name="Pramanik A."/>
            <person name="Mukherjee J."/>
            <person name="Brink B."/>
        </authorList>
    </citation>
    <scope>NUCLEOTIDE SEQUENCE [LARGE SCALE GENOMIC DNA]</scope>
    <source>
        <strain evidence="1 2">AP17</strain>
    </source>
</reference>
<dbReference type="Proteomes" id="UP000500857">
    <property type="component" value="Chromosome"/>
</dbReference>
<proteinExistence type="predicted"/>
<dbReference type="PANTHER" id="PTHR34133">
    <property type="entry name" value="OS07G0633000 PROTEIN"/>
    <property type="match status" value="1"/>
</dbReference>
<dbReference type="RefSeq" id="WP_168570724.1">
    <property type="nucleotide sequence ID" value="NZ_CP051167.1"/>
</dbReference>
<evidence type="ECO:0000313" key="1">
    <source>
        <dbReference type="EMBL" id="QIZ72576.1"/>
    </source>
</evidence>